<name>A0A099P2V5_PICKU</name>
<evidence type="ECO:0000313" key="9">
    <source>
        <dbReference type="Proteomes" id="UP000195871"/>
    </source>
</evidence>
<accession>A0A099P2V5</accession>
<dbReference type="Proteomes" id="UP000189274">
    <property type="component" value="Unassembled WGS sequence"/>
</dbReference>
<organism evidence="4 7">
    <name type="scientific">Pichia kudriavzevii</name>
    <name type="common">Yeast</name>
    <name type="synonym">Issatchenkia orientalis</name>
    <dbReference type="NCBI Taxonomy" id="4909"/>
    <lineage>
        <taxon>Eukaryota</taxon>
        <taxon>Fungi</taxon>
        <taxon>Dikarya</taxon>
        <taxon>Ascomycota</taxon>
        <taxon>Saccharomycotina</taxon>
        <taxon>Pichiomycetes</taxon>
        <taxon>Pichiales</taxon>
        <taxon>Pichiaceae</taxon>
        <taxon>Pichia</taxon>
    </lineage>
</organism>
<dbReference type="Proteomes" id="UP000029867">
    <property type="component" value="Unassembled WGS sequence"/>
</dbReference>
<reference evidence="5" key="4">
    <citation type="submission" date="2017-01" db="EMBL/GenBank/DDBJ databases">
        <authorList>
            <person name="Mah S.A."/>
            <person name="Swanson W.J."/>
            <person name="Moy G.W."/>
            <person name="Vacquier V.D."/>
        </authorList>
    </citation>
    <scope>NUCLEOTIDE SEQUENCE [LARGE SCALE GENOMIC DNA]</scope>
    <source>
        <strain evidence="5">129</strain>
    </source>
</reference>
<reference evidence="4" key="2">
    <citation type="submission" date="2014-08" db="EMBL/GenBank/DDBJ databases">
        <title>Exploiting Issatchenkia orientalis SD108 for Succinic Acid Production.</title>
        <authorList>
            <person name="Xiao H."/>
            <person name="Shao Z."/>
            <person name="Jiang Y."/>
            <person name="Dole S."/>
            <person name="Zhao H."/>
        </authorList>
    </citation>
    <scope>NUCLEOTIDE SEQUENCE [LARGE SCALE GENOMIC DNA]</scope>
    <source>
        <strain evidence="4">SD108</strain>
    </source>
</reference>
<evidence type="ECO:0000313" key="5">
    <source>
        <dbReference type="EMBL" id="ONH72560.1"/>
    </source>
</evidence>
<proteinExistence type="predicted"/>
<evidence type="ECO:0000313" key="4">
    <source>
        <dbReference type="EMBL" id="KGK38532.1"/>
    </source>
</evidence>
<dbReference type="Proteomes" id="UP000249293">
    <property type="component" value="Chromosome 2"/>
</dbReference>
<feature type="coiled-coil region" evidence="1">
    <location>
        <begin position="173"/>
        <end position="200"/>
    </location>
</feature>
<dbReference type="VEuPathDB" id="FungiDB:C5L36_0B08030"/>
<reference evidence="6 9" key="5">
    <citation type="submission" date="2017-05" db="EMBL/GenBank/DDBJ databases">
        <title>The Genome Sequence of Candida krusei Ckrusei653.</title>
        <authorList>
            <person name="Cuomo C."/>
            <person name="Forche A."/>
            <person name="Young S."/>
            <person name="Abouelleil A."/>
            <person name="Cao P."/>
            <person name="Chapman S."/>
            <person name="Cusick C."/>
            <person name="Shea T."/>
            <person name="Nusbaum C."/>
            <person name="Birren B."/>
        </authorList>
    </citation>
    <scope>NUCLEOTIDE SEQUENCE [LARGE SCALE GENOMIC DNA]</scope>
    <source>
        <strain evidence="6 9">Ckrusei653</strain>
    </source>
</reference>
<dbReference type="AlphaFoldDB" id="A0A099P2V5"/>
<reference evidence="7" key="1">
    <citation type="journal article" date="2014" name="Microb. Cell Fact.">
        <title>Exploiting Issatchenkia orientalis SD108 for succinic acid production.</title>
        <authorList>
            <person name="Xiao H."/>
            <person name="Shao Z."/>
            <person name="Jiang Y."/>
            <person name="Dole S."/>
            <person name="Zhao H."/>
        </authorList>
    </citation>
    <scope>NUCLEOTIDE SEQUENCE [LARGE SCALE GENOMIC DNA]</scope>
    <source>
        <strain evidence="7">SD108</strain>
    </source>
</reference>
<evidence type="ECO:0000256" key="2">
    <source>
        <dbReference type="SAM" id="MobiDB-lite"/>
    </source>
</evidence>
<protein>
    <submittedName>
        <fullName evidence="4">Uncharacterized protein</fullName>
    </submittedName>
</protein>
<dbReference type="EMBL" id="CP028774">
    <property type="protein sequence ID" value="AWU75556.1"/>
    <property type="molecule type" value="Genomic_DNA"/>
</dbReference>
<feature type="compositionally biased region" description="Polar residues" evidence="2">
    <location>
        <begin position="1"/>
        <end position="13"/>
    </location>
</feature>
<dbReference type="EMBL" id="JQFK01000018">
    <property type="protein sequence ID" value="KGK38532.1"/>
    <property type="molecule type" value="Genomic_DNA"/>
</dbReference>
<dbReference type="HOGENOM" id="CLU_831741_0_0_1"/>
<evidence type="ECO:0000256" key="1">
    <source>
        <dbReference type="SAM" id="Coils"/>
    </source>
</evidence>
<evidence type="ECO:0000313" key="8">
    <source>
        <dbReference type="Proteomes" id="UP000189274"/>
    </source>
</evidence>
<feature type="compositionally biased region" description="Acidic residues" evidence="2">
    <location>
        <begin position="113"/>
        <end position="124"/>
    </location>
</feature>
<feature type="region of interest" description="Disordered" evidence="2">
    <location>
        <begin position="105"/>
        <end position="125"/>
    </location>
</feature>
<feature type="region of interest" description="Disordered" evidence="2">
    <location>
        <begin position="1"/>
        <end position="75"/>
    </location>
</feature>
<evidence type="ECO:0000313" key="10">
    <source>
        <dbReference type="Proteomes" id="UP000249293"/>
    </source>
</evidence>
<dbReference type="EMBL" id="NHMM01000006">
    <property type="protein sequence ID" value="OUT21030.1"/>
    <property type="molecule type" value="Genomic_DNA"/>
</dbReference>
<gene>
    <name evidence="5" type="ORF">BOH78_3742</name>
    <name evidence="3" type="ORF">C5L36_0B08030</name>
    <name evidence="6" type="ORF">CAS74_004028</name>
    <name evidence="4" type="ORF">JL09_g2269</name>
</gene>
<evidence type="ECO:0000313" key="6">
    <source>
        <dbReference type="EMBL" id="OUT21030.1"/>
    </source>
</evidence>
<evidence type="ECO:0000313" key="3">
    <source>
        <dbReference type="EMBL" id="AWU75556.1"/>
    </source>
</evidence>
<reference evidence="8" key="3">
    <citation type="journal article" date="2017" name="Genome Announc.">
        <title>Genome sequences of Cyberlindnera fabianii 65, Pichia kudriavzevii 129, and Saccharomyces cerevisiae 131 isolated from fermented masau fruits in Zimbabwe.</title>
        <authorList>
            <person name="van Rijswijck I.M.H."/>
            <person name="Derks M.F.L."/>
            <person name="Abee T."/>
            <person name="de Ridder D."/>
            <person name="Smid E.J."/>
        </authorList>
    </citation>
    <scope>NUCLEOTIDE SEQUENCE [LARGE SCALE GENOMIC DNA]</scope>
    <source>
        <strain evidence="8">129</strain>
    </source>
</reference>
<reference evidence="3 10" key="6">
    <citation type="submission" date="2018-06" db="EMBL/GenBank/DDBJ databases">
        <title>Population genomics shows no distinction between pathogenic Candida krusei and environmental Pichia kudriavzevii: One species, four names.</title>
        <authorList>
            <person name="Douglass A.P."/>
            <person name="Offei B."/>
            <person name="Braun-Galleani S."/>
            <person name="Coughlan A.Y."/>
            <person name="Martos A."/>
            <person name="Ortiz-Merino R.A."/>
            <person name="Byrne K.P."/>
            <person name="Wolfe K.H."/>
        </authorList>
    </citation>
    <scope>NUCLEOTIDE SEQUENCE [LARGE SCALE GENOMIC DNA]</scope>
    <source>
        <strain evidence="3 10">CBS573</strain>
    </source>
</reference>
<keyword evidence="10" id="KW-1185">Reference proteome</keyword>
<sequence length="334" mass="37969">MSFTFGTQAQGQLDDSRSREESQEAWKNKLSQYGYTKDKETVKNHRRRRSGKGGGEGGCNTQTRTKRRRLGMPRRDHIDMHARVYDAEEWEGTRRGLIECLRSQSQPYMSGGEGEEGSVEDYPSDLDGWERNVLYETPPLGDTSGEVFTLSQVLGEDIEVLDTEEEDGGDFIRRKADQLRARDQEKEEEAEKEVEEVEEAGCREGGYEVDIEITREEVLELTEDVEIIDTEGEEDADGEVTLEEVMVTHITDKQVIEVDDSDYDVNQTKEEQQDFCIPTSSPIESGQIGNDGVGELPGIREEMRYSILRYEPLKIQGDVTDAELDRMGVCWTPN</sequence>
<dbReference type="Proteomes" id="UP000195871">
    <property type="component" value="Unassembled WGS sequence"/>
</dbReference>
<keyword evidence="1" id="KW-0175">Coiled coil</keyword>
<evidence type="ECO:0000313" key="7">
    <source>
        <dbReference type="Proteomes" id="UP000029867"/>
    </source>
</evidence>
<dbReference type="EMBL" id="MQVM01000020">
    <property type="protein sequence ID" value="ONH72560.1"/>
    <property type="molecule type" value="Genomic_DNA"/>
</dbReference>
<feature type="compositionally biased region" description="Basic and acidic residues" evidence="2">
    <location>
        <begin position="14"/>
        <end position="27"/>
    </location>
</feature>